<evidence type="ECO:0000313" key="3">
    <source>
        <dbReference type="Proteomes" id="UP000275368"/>
    </source>
</evidence>
<evidence type="ECO:0000259" key="1">
    <source>
        <dbReference type="Pfam" id="PF19773"/>
    </source>
</evidence>
<keyword evidence="3" id="KW-1185">Reference proteome</keyword>
<dbReference type="OrthoDB" id="5077666at2"/>
<dbReference type="KEGG" id="pbk:Back11_37300"/>
<reference evidence="2 3" key="1">
    <citation type="submission" date="2018-11" db="EMBL/GenBank/DDBJ databases">
        <title>Complete genome sequence of Paenibacillus baekrokdamisoli strain KCTC 33723.</title>
        <authorList>
            <person name="Kang S.W."/>
            <person name="Lee K.C."/>
            <person name="Kim K.K."/>
            <person name="Kim J.S."/>
            <person name="Kim D.S."/>
            <person name="Ko S.H."/>
            <person name="Yang S.H."/>
            <person name="Lee J.S."/>
        </authorList>
    </citation>
    <scope>NUCLEOTIDE SEQUENCE [LARGE SCALE GENOMIC DNA]</scope>
    <source>
        <strain evidence="2 3">KCTC 33723</strain>
    </source>
</reference>
<evidence type="ECO:0000313" key="2">
    <source>
        <dbReference type="EMBL" id="BBH22385.1"/>
    </source>
</evidence>
<dbReference type="AlphaFoldDB" id="A0A3G9J1X5"/>
<dbReference type="Pfam" id="PF19773">
    <property type="entry name" value="DUF6259"/>
    <property type="match status" value="1"/>
</dbReference>
<name>A0A3G9J1X5_9BACL</name>
<dbReference type="Gene3D" id="3.20.20.80">
    <property type="entry name" value="Glycosidases"/>
    <property type="match status" value="1"/>
</dbReference>
<dbReference type="EMBL" id="AP019308">
    <property type="protein sequence ID" value="BBH22385.1"/>
    <property type="molecule type" value="Genomic_DNA"/>
</dbReference>
<dbReference type="InterPro" id="IPR046226">
    <property type="entry name" value="DUF6259"/>
</dbReference>
<proteinExistence type="predicted"/>
<feature type="domain" description="DUF6259" evidence="1">
    <location>
        <begin position="243"/>
        <end position="512"/>
    </location>
</feature>
<protein>
    <recommendedName>
        <fullName evidence="1">DUF6259 domain-containing protein</fullName>
    </recommendedName>
</protein>
<organism evidence="2 3">
    <name type="scientific">Paenibacillus baekrokdamisoli</name>
    <dbReference type="NCBI Taxonomy" id="1712516"/>
    <lineage>
        <taxon>Bacteria</taxon>
        <taxon>Bacillati</taxon>
        <taxon>Bacillota</taxon>
        <taxon>Bacilli</taxon>
        <taxon>Bacillales</taxon>
        <taxon>Paenibacillaceae</taxon>
        <taxon>Paenibacillus</taxon>
    </lineage>
</organism>
<gene>
    <name evidence="2" type="ORF">Back11_37300</name>
</gene>
<dbReference type="Proteomes" id="UP000275368">
    <property type="component" value="Chromosome"/>
</dbReference>
<accession>A0A3G9J1X5</accession>
<sequence>MGKMTLSIKAGQLQFAVDPQGRSVSWSAEGLLLQESAGADFWRVQLDDGEFRDMSVRSSLQSGIVTEIEGGLAIQYNQLEAEDGNTYPVLFRVQILVVGEQLHFSYKVTNQSEVRVNEVKLPFVDVSVVADEQRSRDVLYRSEGHGHRLADPWTAIDRAHSEYMSSDNHEVWLDMTYPSFGSMAWFGVQSGSHFLYVGRHDDNFTTCVLAAGIGPRNSDPRLVLAVSQFPLVQGGEEVSSPTSVVAFVPGDWRKGSAIYRQWADGWFSEPQKPEWVQELRGWQRIIMKHQFGKIYFRYEDLPRVYEEGKAVGVEMILLFGWWKGGFDNGYPVYEPDPALGGEEGLKAAIAEVQRRGGRVALYTNGVLIDVNSDYYKETGHRICRKNIDGVEYREHYKFNNDGMLLRNFGYKSFVSACQATDEWNKQLIQIGQQKLSYNPDSIFYDQIAGHFPHLCFDASHDHGNRGDNETVWRRRNLQQLRELCKEDKAFGSEFVVDCYAPLLDFHHSCGYASFKDDDSFPELYRQTFPETIMSNRFIHDERSDFKRQLHFAFVYGYRFDISIYRCRATVTAAEAYASHIKELIALRDRYSEFFYHGTFSLDTDMELPEGIIKTEYIHNARRLFVFWNDSAEEKLISFQNQTIRLGANELQCEIVE</sequence>